<feature type="chain" id="PRO_5016307543" description="TolA protein" evidence="2">
    <location>
        <begin position="25"/>
        <end position="240"/>
    </location>
</feature>
<reference evidence="3 4" key="1">
    <citation type="submission" date="2018-06" db="EMBL/GenBank/DDBJ databases">
        <title>Genomic Encyclopedia of Archaeal and Bacterial Type Strains, Phase II (KMG-II): from individual species to whole genera.</title>
        <authorList>
            <person name="Goeker M."/>
        </authorList>
    </citation>
    <scope>NUCLEOTIDE SEQUENCE [LARGE SCALE GENOMIC DNA]</scope>
    <source>
        <strain evidence="3 4">DSM 27372</strain>
    </source>
</reference>
<dbReference type="Proteomes" id="UP000248198">
    <property type="component" value="Unassembled WGS sequence"/>
</dbReference>
<sequence>MKTNPLKNTLLLTAMMAFSVTVIAQEKPTNTVTRHESYTSTTKNGSHEQIITDWKGKRYQIELVNDQLTSFYIDGEKIASNKWDQYSSEIKEIREQIQKNRIQAEKDREQARKDRAQARMDREQAQKDREQAQKDREQALKDRQQALRDRDQALKDRDQAIKDQQSAREDKKKTDDIINELVKDGIIPNEKALRRLTITNDQISVNGKKLSAEVLKKYQEKFNLVSDGHKSQTYMITRDK</sequence>
<feature type="region of interest" description="Disordered" evidence="1">
    <location>
        <begin position="101"/>
        <end position="173"/>
    </location>
</feature>
<feature type="signal peptide" evidence="2">
    <location>
        <begin position="1"/>
        <end position="24"/>
    </location>
</feature>
<dbReference type="OrthoDB" id="791896at2"/>
<evidence type="ECO:0000256" key="1">
    <source>
        <dbReference type="SAM" id="MobiDB-lite"/>
    </source>
</evidence>
<evidence type="ECO:0000256" key="2">
    <source>
        <dbReference type="SAM" id="SignalP"/>
    </source>
</evidence>
<dbReference type="EMBL" id="QKLU01000005">
    <property type="protein sequence ID" value="PYF72706.1"/>
    <property type="molecule type" value="Genomic_DNA"/>
</dbReference>
<comment type="caution">
    <text evidence="3">The sequence shown here is derived from an EMBL/GenBank/DDBJ whole genome shotgun (WGS) entry which is preliminary data.</text>
</comment>
<gene>
    <name evidence="3" type="ORF">B0O44_10575</name>
</gene>
<name>A0A318UDY1_9SPHI</name>
<keyword evidence="4" id="KW-1185">Reference proteome</keyword>
<protein>
    <recommendedName>
        <fullName evidence="5">TolA protein</fullName>
    </recommendedName>
</protein>
<evidence type="ECO:0000313" key="4">
    <source>
        <dbReference type="Proteomes" id="UP000248198"/>
    </source>
</evidence>
<organism evidence="3 4">
    <name type="scientific">Pedobacter nutrimenti</name>
    <dbReference type="NCBI Taxonomy" id="1241337"/>
    <lineage>
        <taxon>Bacteria</taxon>
        <taxon>Pseudomonadati</taxon>
        <taxon>Bacteroidota</taxon>
        <taxon>Sphingobacteriia</taxon>
        <taxon>Sphingobacteriales</taxon>
        <taxon>Sphingobacteriaceae</taxon>
        <taxon>Pedobacter</taxon>
    </lineage>
</organism>
<proteinExistence type="predicted"/>
<dbReference type="RefSeq" id="WP_110832145.1">
    <property type="nucleotide sequence ID" value="NZ_QKLU01000005.1"/>
</dbReference>
<keyword evidence="2" id="KW-0732">Signal</keyword>
<evidence type="ECO:0000313" key="3">
    <source>
        <dbReference type="EMBL" id="PYF72706.1"/>
    </source>
</evidence>
<dbReference type="AlphaFoldDB" id="A0A318UDY1"/>
<accession>A0A318UDY1</accession>
<evidence type="ECO:0008006" key="5">
    <source>
        <dbReference type="Google" id="ProtNLM"/>
    </source>
</evidence>